<evidence type="ECO:0000259" key="5">
    <source>
        <dbReference type="PROSITE" id="PS50111"/>
    </source>
</evidence>
<dbReference type="PROSITE" id="PS50885">
    <property type="entry name" value="HAMP"/>
    <property type="match status" value="1"/>
</dbReference>
<dbReference type="PROSITE" id="PS50111">
    <property type="entry name" value="CHEMOTAXIS_TRANSDUC_2"/>
    <property type="match status" value="1"/>
</dbReference>
<dbReference type="SMART" id="SM00283">
    <property type="entry name" value="MA"/>
    <property type="match status" value="1"/>
</dbReference>
<organism evidence="7 8">
    <name type="scientific">Pseudaquabacterium inlustre</name>
    <dbReference type="NCBI Taxonomy" id="2984192"/>
    <lineage>
        <taxon>Bacteria</taxon>
        <taxon>Pseudomonadati</taxon>
        <taxon>Pseudomonadota</taxon>
        <taxon>Betaproteobacteria</taxon>
        <taxon>Burkholderiales</taxon>
        <taxon>Sphaerotilaceae</taxon>
        <taxon>Pseudaquabacterium</taxon>
    </lineage>
</organism>
<dbReference type="SMART" id="SM00304">
    <property type="entry name" value="HAMP"/>
    <property type="match status" value="1"/>
</dbReference>
<dbReference type="Gene3D" id="1.10.287.950">
    <property type="entry name" value="Methyl-accepting chemotaxis protein"/>
    <property type="match status" value="1"/>
</dbReference>
<keyword evidence="4" id="KW-0812">Transmembrane</keyword>
<proteinExistence type="inferred from homology"/>
<dbReference type="EMBL" id="JBBUTH010000004">
    <property type="protein sequence ID" value="MEK8050638.1"/>
    <property type="molecule type" value="Genomic_DNA"/>
</dbReference>
<dbReference type="PRINTS" id="PR00260">
    <property type="entry name" value="CHEMTRNSDUCR"/>
</dbReference>
<dbReference type="PANTHER" id="PTHR43531">
    <property type="entry name" value="PROTEIN ICFG"/>
    <property type="match status" value="1"/>
</dbReference>
<reference evidence="7 8" key="1">
    <citation type="submission" date="2024-04" db="EMBL/GenBank/DDBJ databases">
        <title>Novel species of the genus Ideonella isolated from streams.</title>
        <authorList>
            <person name="Lu H."/>
        </authorList>
    </citation>
    <scope>NUCLEOTIDE SEQUENCE [LARGE SCALE GENOMIC DNA]</scope>
    <source>
        <strain evidence="7 8">DXS22W</strain>
    </source>
</reference>
<gene>
    <name evidence="7" type="ORF">AACH10_10340</name>
</gene>
<sequence>MTLRERARGLLQPGMRWMGRMRLGLKLGLGAALITLPLLLLLGLQVLSQEQVATTALTEQEGVRVVHGLVRVNAALGQVGELARRARAGETALDGARAQARTGLAEAVSAMDRLAATTRRIDAAALWQPLQPRLRSLAASTASGHSSGSEADVAADLTALAQMQRLVAERSGLLLDPEAASYQLMSMVTLHTTPWVQTISALRGRAALLAGGRSPSMVERAETQWLTQAVERATAAMQVEVDALSRAGETPPARWQPARASSERLAGLARQTFGENPAPEALAAYLAAADEAEADALRVGADVAQRLDKRLAERATEARRSALVLCALCLLALAVLGYFGMAMVRAVMHTLGVLDAGMRAVAAGDLAHRVDVAGDDELAAVGQRVEQMSMRLSSLVAEIRSSAVRVGQAGQVVAADGQALAGRTDLQAESLRQSVGSVDRLSHEAKANAEAARTLDALTQTLRERVEAGGRVMGETVESVRTLEVSARRVAEINGVIDDIAFQTNLLALNASVEAAKAGEAGRGFSVVAAEVRKLAQRCAEAAAEVRDLIDQTTEQVGDASARIQEASGLLDTMDSSAQEVSRRLRAMADASAAQREGLAQVSESVAALDQITRENAQSVERSAQAARTLAGQAEALRLAVSSMRLRQGTADEARRIVERAMAHVAEVGVDTALNDFVQQEADWVDRDMFLYVFDRSHRYRVACGRPELLGRVIHEVPGISYAQAEQFINAAWEAWATGAGWIEYLGPHPADGRAVPKTAYIAALAEDMFIGCGVYRQEAALAPPAGTELLQPA</sequence>
<dbReference type="Pfam" id="PF00672">
    <property type="entry name" value="HAMP"/>
    <property type="match status" value="1"/>
</dbReference>
<evidence type="ECO:0000313" key="7">
    <source>
        <dbReference type="EMBL" id="MEK8050638.1"/>
    </source>
</evidence>
<dbReference type="InterPro" id="IPR004089">
    <property type="entry name" value="MCPsignal_dom"/>
</dbReference>
<dbReference type="RefSeq" id="WP_341410308.1">
    <property type="nucleotide sequence ID" value="NZ_JBBUTH010000004.1"/>
</dbReference>
<protein>
    <submittedName>
        <fullName evidence="7">Methyl-accepting chemotaxis protein</fullName>
    </submittedName>
</protein>
<evidence type="ECO:0000256" key="3">
    <source>
        <dbReference type="PROSITE-ProRule" id="PRU00284"/>
    </source>
</evidence>
<evidence type="ECO:0000256" key="4">
    <source>
        <dbReference type="SAM" id="Phobius"/>
    </source>
</evidence>
<dbReference type="InterPro" id="IPR051310">
    <property type="entry name" value="MCP_chemotaxis"/>
</dbReference>
<feature type="transmembrane region" description="Helical" evidence="4">
    <location>
        <begin position="322"/>
        <end position="341"/>
    </location>
</feature>
<evidence type="ECO:0000259" key="6">
    <source>
        <dbReference type="PROSITE" id="PS50885"/>
    </source>
</evidence>
<evidence type="ECO:0000313" key="8">
    <source>
        <dbReference type="Proteomes" id="UP001365405"/>
    </source>
</evidence>
<feature type="domain" description="HAMP" evidence="6">
    <location>
        <begin position="345"/>
        <end position="397"/>
    </location>
</feature>
<comment type="similarity">
    <text evidence="2">Belongs to the methyl-accepting chemotaxis (MCP) protein family.</text>
</comment>
<keyword evidence="4" id="KW-1133">Transmembrane helix</keyword>
<keyword evidence="8" id="KW-1185">Reference proteome</keyword>
<accession>A0ABU9CFJ5</accession>
<comment type="caution">
    <text evidence="7">The sequence shown here is derived from an EMBL/GenBank/DDBJ whole genome shotgun (WGS) entry which is preliminary data.</text>
</comment>
<dbReference type="Pfam" id="PF00015">
    <property type="entry name" value="MCPsignal"/>
    <property type="match status" value="1"/>
</dbReference>
<dbReference type="PANTHER" id="PTHR43531:SF11">
    <property type="entry name" value="METHYL-ACCEPTING CHEMOTAXIS PROTEIN 3"/>
    <property type="match status" value="1"/>
</dbReference>
<keyword evidence="4" id="KW-0472">Membrane</keyword>
<keyword evidence="1" id="KW-0145">Chemotaxis</keyword>
<dbReference type="Proteomes" id="UP001365405">
    <property type="component" value="Unassembled WGS sequence"/>
</dbReference>
<evidence type="ECO:0000256" key="2">
    <source>
        <dbReference type="ARBA" id="ARBA00029447"/>
    </source>
</evidence>
<evidence type="ECO:0000256" key="1">
    <source>
        <dbReference type="ARBA" id="ARBA00022500"/>
    </source>
</evidence>
<name>A0ABU9CFJ5_9BURK</name>
<dbReference type="InterPro" id="IPR003660">
    <property type="entry name" value="HAMP_dom"/>
</dbReference>
<keyword evidence="3" id="KW-0807">Transducer</keyword>
<dbReference type="CDD" id="cd06225">
    <property type="entry name" value="HAMP"/>
    <property type="match status" value="1"/>
</dbReference>
<feature type="domain" description="Methyl-accepting transducer" evidence="5">
    <location>
        <begin position="402"/>
        <end position="631"/>
    </location>
</feature>
<dbReference type="InterPro" id="IPR004090">
    <property type="entry name" value="Chemotax_Me-accpt_rcpt"/>
</dbReference>
<dbReference type="SUPFAM" id="SSF58104">
    <property type="entry name" value="Methyl-accepting chemotaxis protein (MCP) signaling domain"/>
    <property type="match status" value="1"/>
</dbReference>